<protein>
    <submittedName>
        <fullName evidence="7">YidH family protein</fullName>
    </submittedName>
</protein>
<reference evidence="8" key="1">
    <citation type="journal article" date="2019" name="Int. J. Syst. Evol. Microbiol.">
        <title>The Global Catalogue of Microorganisms (GCM) 10K type strain sequencing project: providing services to taxonomists for standard genome sequencing and annotation.</title>
        <authorList>
            <consortium name="The Broad Institute Genomics Platform"/>
            <consortium name="The Broad Institute Genome Sequencing Center for Infectious Disease"/>
            <person name="Wu L."/>
            <person name="Ma J."/>
        </authorList>
    </citation>
    <scope>NUCLEOTIDE SEQUENCE [LARGE SCALE GENOMIC DNA]</scope>
    <source>
        <strain evidence="8">CGMCC 4.1782</strain>
    </source>
</reference>
<feature type="transmembrane region" description="Helical" evidence="5">
    <location>
        <begin position="24"/>
        <end position="45"/>
    </location>
</feature>
<dbReference type="EMBL" id="JBHUIM010000002">
    <property type="protein sequence ID" value="MFD2247827.1"/>
    <property type="molecule type" value="Genomic_DNA"/>
</dbReference>
<evidence type="ECO:0000256" key="3">
    <source>
        <dbReference type="ARBA" id="ARBA00022989"/>
    </source>
</evidence>
<comment type="subcellular location">
    <subcellularLocation>
        <location evidence="1">Endomembrane system</location>
        <topology evidence="1">Multi-pass membrane protein</topology>
    </subcellularLocation>
</comment>
<feature type="transmembrane region" description="Helical" evidence="5">
    <location>
        <begin position="65"/>
        <end position="82"/>
    </location>
</feature>
<feature type="transmembrane region" description="Helical" evidence="5">
    <location>
        <begin position="103"/>
        <end position="124"/>
    </location>
</feature>
<evidence type="ECO:0000256" key="5">
    <source>
        <dbReference type="SAM" id="Phobius"/>
    </source>
</evidence>
<dbReference type="InterPro" id="IPR003807">
    <property type="entry name" value="DUF202"/>
</dbReference>
<evidence type="ECO:0000256" key="1">
    <source>
        <dbReference type="ARBA" id="ARBA00004127"/>
    </source>
</evidence>
<evidence type="ECO:0000313" key="8">
    <source>
        <dbReference type="Proteomes" id="UP001597374"/>
    </source>
</evidence>
<keyword evidence="8" id="KW-1185">Reference proteome</keyword>
<proteinExistence type="predicted"/>
<keyword evidence="4 5" id="KW-0472">Membrane</keyword>
<keyword evidence="3 5" id="KW-1133">Transmembrane helix</keyword>
<dbReference type="Pfam" id="PF02656">
    <property type="entry name" value="DUF202"/>
    <property type="match status" value="1"/>
</dbReference>
<dbReference type="RefSeq" id="WP_250430997.1">
    <property type="nucleotide sequence ID" value="NZ_JALPRR010000003.1"/>
</dbReference>
<comment type="caution">
    <text evidence="7">The sequence shown here is derived from an EMBL/GenBank/DDBJ whole genome shotgun (WGS) entry which is preliminary data.</text>
</comment>
<organism evidence="7 8">
    <name type="scientific">Pontibacter ruber</name>
    <dbReference type="NCBI Taxonomy" id="1343895"/>
    <lineage>
        <taxon>Bacteria</taxon>
        <taxon>Pseudomonadati</taxon>
        <taxon>Bacteroidota</taxon>
        <taxon>Cytophagia</taxon>
        <taxon>Cytophagales</taxon>
        <taxon>Hymenobacteraceae</taxon>
        <taxon>Pontibacter</taxon>
    </lineage>
</organism>
<gene>
    <name evidence="7" type="ORF">ACFSKP_16290</name>
</gene>
<accession>A0ABW5CZJ2</accession>
<keyword evidence="2 5" id="KW-0812">Transmembrane</keyword>
<name>A0ABW5CZJ2_9BACT</name>
<evidence type="ECO:0000259" key="6">
    <source>
        <dbReference type="Pfam" id="PF02656"/>
    </source>
</evidence>
<evidence type="ECO:0000313" key="7">
    <source>
        <dbReference type="EMBL" id="MFD2247827.1"/>
    </source>
</evidence>
<sequence length="130" mass="14825">MDDKQPPVNDLSLERTIFAAERTLMAWIRTALSMISFGFTIYKFMKMFLAESATSVIRAQEPRNVGLTLISLGNFALIVAAIQHVRYMKRLNPDKPYRFWKDLSFIVACLLLLLGFLMFGSIILNTGPFN</sequence>
<evidence type="ECO:0000256" key="4">
    <source>
        <dbReference type="ARBA" id="ARBA00023136"/>
    </source>
</evidence>
<dbReference type="Proteomes" id="UP001597374">
    <property type="component" value="Unassembled WGS sequence"/>
</dbReference>
<evidence type="ECO:0000256" key="2">
    <source>
        <dbReference type="ARBA" id="ARBA00022692"/>
    </source>
</evidence>
<feature type="domain" description="DUF202" evidence="6">
    <location>
        <begin position="15"/>
        <end position="89"/>
    </location>
</feature>